<dbReference type="STRING" id="27349.A0A0L6VK55"/>
<sequence>KLGALIGDVVATHKVAGFSSHSAKRFCSWCDVLNTEIAQMQMGRSQTQMATLAAARKWTDATQTAQKKLVKQTGVQISELNRLTYWDPAKNVVLGIMHNWFEGVLQHHFQYRWGINGNIDKQTDSDAKESEAGTSDYLTEEVIDVERKTVSVGD</sequence>
<comment type="caution">
    <text evidence="1">The sequence shown here is derived from an EMBL/GenBank/DDBJ whole genome shotgun (WGS) entry which is preliminary data.</text>
</comment>
<protein>
    <submittedName>
        <fullName evidence="1">Uncharacterized protein</fullName>
    </submittedName>
</protein>
<gene>
    <name evidence="1" type="ORF">VP01_14467g1</name>
</gene>
<dbReference type="EMBL" id="LAVV01004962">
    <property type="protein sequence ID" value="KNZ61148.1"/>
    <property type="molecule type" value="Genomic_DNA"/>
</dbReference>
<proteinExistence type="predicted"/>
<feature type="non-terminal residue" evidence="1">
    <location>
        <position position="1"/>
    </location>
</feature>
<keyword evidence="2" id="KW-1185">Reference proteome</keyword>
<reference evidence="1 2" key="1">
    <citation type="submission" date="2015-08" db="EMBL/GenBank/DDBJ databases">
        <title>Next Generation Sequencing and Analysis of the Genome of Puccinia sorghi L Schw, the Causal Agent of Maize Common Rust.</title>
        <authorList>
            <person name="Rochi L."/>
            <person name="Burguener G."/>
            <person name="Darino M."/>
            <person name="Turjanski A."/>
            <person name="Kreff E."/>
            <person name="Dieguez M.J."/>
            <person name="Sacco F."/>
        </authorList>
    </citation>
    <scope>NUCLEOTIDE SEQUENCE [LARGE SCALE GENOMIC DNA]</scope>
    <source>
        <strain evidence="1 2">RO10H11247</strain>
    </source>
</reference>
<dbReference type="Proteomes" id="UP000037035">
    <property type="component" value="Unassembled WGS sequence"/>
</dbReference>
<name>A0A0L6VK55_9BASI</name>
<organism evidence="1 2">
    <name type="scientific">Puccinia sorghi</name>
    <dbReference type="NCBI Taxonomy" id="27349"/>
    <lineage>
        <taxon>Eukaryota</taxon>
        <taxon>Fungi</taxon>
        <taxon>Dikarya</taxon>
        <taxon>Basidiomycota</taxon>
        <taxon>Pucciniomycotina</taxon>
        <taxon>Pucciniomycetes</taxon>
        <taxon>Pucciniales</taxon>
        <taxon>Pucciniaceae</taxon>
        <taxon>Puccinia</taxon>
    </lineage>
</organism>
<dbReference type="OrthoDB" id="3039677at2759"/>
<evidence type="ECO:0000313" key="1">
    <source>
        <dbReference type="EMBL" id="KNZ61148.1"/>
    </source>
</evidence>
<accession>A0A0L6VK55</accession>
<dbReference type="AlphaFoldDB" id="A0A0L6VK55"/>
<dbReference type="VEuPathDB" id="FungiDB:VP01_14467g1"/>
<evidence type="ECO:0000313" key="2">
    <source>
        <dbReference type="Proteomes" id="UP000037035"/>
    </source>
</evidence>